<reference evidence="5 6" key="1">
    <citation type="submission" date="2016-10" db="EMBL/GenBank/DDBJ databases">
        <authorList>
            <person name="de Groot N.N."/>
        </authorList>
    </citation>
    <scope>NUCLEOTIDE SEQUENCE [LARGE SCALE GENOMIC DNA]</scope>
    <source>
        <strain evidence="5 6">DSM 22126</strain>
    </source>
</reference>
<dbReference type="InterPro" id="IPR010273">
    <property type="entry name" value="DUF881"/>
</dbReference>
<accession>A0A1H1SU54</accession>
<evidence type="ECO:0000256" key="2">
    <source>
        <dbReference type="SAM" id="Coils"/>
    </source>
</evidence>
<keyword evidence="4" id="KW-0472">Membrane</keyword>
<dbReference type="eggNOG" id="COG3879">
    <property type="taxonomic scope" value="Bacteria"/>
</dbReference>
<evidence type="ECO:0000313" key="5">
    <source>
        <dbReference type="EMBL" id="SDS51530.1"/>
    </source>
</evidence>
<dbReference type="STRING" id="545619.SAMN04489860_1723"/>
<dbReference type="GO" id="GO:0005886">
    <property type="term" value="C:plasma membrane"/>
    <property type="evidence" value="ECO:0007669"/>
    <property type="project" value="TreeGrafter"/>
</dbReference>
<feature type="region of interest" description="Disordered" evidence="3">
    <location>
        <begin position="249"/>
        <end position="301"/>
    </location>
</feature>
<feature type="compositionally biased region" description="Acidic residues" evidence="3">
    <location>
        <begin position="276"/>
        <end position="285"/>
    </location>
</feature>
<proteinExistence type="inferred from homology"/>
<dbReference type="Proteomes" id="UP000185663">
    <property type="component" value="Chromosome I"/>
</dbReference>
<evidence type="ECO:0000256" key="1">
    <source>
        <dbReference type="ARBA" id="ARBA00009108"/>
    </source>
</evidence>
<protein>
    <submittedName>
        <fullName evidence="5">Uncharacterized conserved protein YlxW, UPF0749 family</fullName>
    </submittedName>
</protein>
<feature type="compositionally biased region" description="Low complexity" evidence="3">
    <location>
        <begin position="286"/>
        <end position="301"/>
    </location>
</feature>
<feature type="transmembrane region" description="Helical" evidence="4">
    <location>
        <begin position="42"/>
        <end position="65"/>
    </location>
</feature>
<evidence type="ECO:0000256" key="4">
    <source>
        <dbReference type="SAM" id="Phobius"/>
    </source>
</evidence>
<dbReference type="EMBL" id="LT629776">
    <property type="protein sequence ID" value="SDS51530.1"/>
    <property type="molecule type" value="Genomic_DNA"/>
</dbReference>
<feature type="coiled-coil region" evidence="2">
    <location>
        <begin position="85"/>
        <end position="112"/>
    </location>
</feature>
<keyword evidence="4" id="KW-1133">Transmembrane helix</keyword>
<name>A0A1H1SU54_9CELL</name>
<gene>
    <name evidence="5" type="ORF">SAMN04489860_1723</name>
</gene>
<evidence type="ECO:0000313" key="6">
    <source>
        <dbReference type="Proteomes" id="UP000185663"/>
    </source>
</evidence>
<sequence length="301" mass="31542">MTRRPDESMTLLREVMERPLDPGYAAAAERRAQSPDGGTRRAAWVTATVFLVAAAIGLVVTVAAVTLRAPQPAAAEARTLLETELADRERQADALGAEVDDLSDEVEALRSQTFDDQDPDVQAALLRDGVVSGSVAVEGGGLLLTLADASALAGAEIDTDSQVHDDDLQRVVNSLWYAGAEAISINGRRLTPLSAIRSAGQAILVDLQPVSSPYRITAVGDPTTMQTEFAKSPGASFILTLSSFGIQSSTTPQSSGLSVPADPSIQTFYAQPLDSSQDDADDTDADSTSTEPPTSDPESTP</sequence>
<keyword evidence="6" id="KW-1185">Reference proteome</keyword>
<dbReference type="AlphaFoldDB" id="A0A1H1SU54"/>
<dbReference type="PANTHER" id="PTHR37313:SF1">
    <property type="entry name" value="UPF0749 PROTEIN RV1823"/>
    <property type="match status" value="1"/>
</dbReference>
<dbReference type="Pfam" id="PF05949">
    <property type="entry name" value="DUF881"/>
    <property type="match status" value="1"/>
</dbReference>
<keyword evidence="4" id="KW-0812">Transmembrane</keyword>
<comment type="similarity">
    <text evidence="1">Belongs to the UPF0749 family.</text>
</comment>
<evidence type="ECO:0000256" key="3">
    <source>
        <dbReference type="SAM" id="MobiDB-lite"/>
    </source>
</evidence>
<organism evidence="5 6">
    <name type="scientific">Paraoerskovia marina</name>
    <dbReference type="NCBI Taxonomy" id="545619"/>
    <lineage>
        <taxon>Bacteria</taxon>
        <taxon>Bacillati</taxon>
        <taxon>Actinomycetota</taxon>
        <taxon>Actinomycetes</taxon>
        <taxon>Micrococcales</taxon>
        <taxon>Cellulomonadaceae</taxon>
        <taxon>Paraoerskovia</taxon>
    </lineage>
</organism>
<keyword evidence="2" id="KW-0175">Coiled coil</keyword>
<dbReference type="Gene3D" id="3.30.70.1880">
    <property type="entry name" value="Protein of unknown function DUF881"/>
    <property type="match status" value="1"/>
</dbReference>
<dbReference type="RefSeq" id="WP_172829053.1">
    <property type="nucleotide sequence ID" value="NZ_LT629776.1"/>
</dbReference>
<dbReference type="PANTHER" id="PTHR37313">
    <property type="entry name" value="UPF0749 PROTEIN RV1825"/>
    <property type="match status" value="1"/>
</dbReference>